<dbReference type="RefSeq" id="WP_332292451.1">
    <property type="nucleotide sequence ID" value="NZ_JAZIBG010000049.1"/>
</dbReference>
<dbReference type="SUPFAM" id="SSF53448">
    <property type="entry name" value="Nucleotide-diphospho-sugar transferases"/>
    <property type="match status" value="1"/>
</dbReference>
<sequence length="316" mass="35025">MASLVTVIIPAYNCAATVAETLESALAQDHPATEIIVVNDGSTDGTLDVLRRFGDRIRVIDQKNAGPPAARNAALQAARGDYIAFLDADDVWVQGKLAAQARHLDRHADVGTVFTHWHVWMPEADGSFKRRPDIEARHVDDSVDAVNSGWLYTRLLFDCELLTTTVMLRGSMVKRLGGFDLQLWNGDDYDYWLRCSREGKITKLASTGALYRILPNSVSRRPREVNYEHEVIASAVKRWGLTGPDGSEADPVRLQRRLHDLQVAHAYTHLLRGDAAVAFNGYRDALARRPNELKLWMNTARAAMKLGLRGAGKGVG</sequence>
<keyword evidence="3" id="KW-1185">Reference proteome</keyword>
<reference evidence="2 3" key="1">
    <citation type="submission" date="2024-02" db="EMBL/GenBank/DDBJ databases">
        <title>Genome sequence of Aquincola sp. MAHUQ-54.</title>
        <authorList>
            <person name="Huq M.A."/>
        </authorList>
    </citation>
    <scope>NUCLEOTIDE SEQUENCE [LARGE SCALE GENOMIC DNA]</scope>
    <source>
        <strain evidence="2 3">MAHUQ-54</strain>
    </source>
</reference>
<dbReference type="PANTHER" id="PTHR43685:SF2">
    <property type="entry name" value="GLYCOSYLTRANSFERASE 2-LIKE DOMAIN-CONTAINING PROTEIN"/>
    <property type="match status" value="1"/>
</dbReference>
<dbReference type="InterPro" id="IPR050834">
    <property type="entry name" value="Glycosyltransf_2"/>
</dbReference>
<dbReference type="EMBL" id="JAZIBG010000049">
    <property type="protein sequence ID" value="MEF7616854.1"/>
    <property type="molecule type" value="Genomic_DNA"/>
</dbReference>
<accession>A0AAW9QCB0</accession>
<feature type="domain" description="Glycosyltransferase 2-like" evidence="1">
    <location>
        <begin position="6"/>
        <end position="114"/>
    </location>
</feature>
<dbReference type="Gene3D" id="3.90.550.10">
    <property type="entry name" value="Spore Coat Polysaccharide Biosynthesis Protein SpsA, Chain A"/>
    <property type="match status" value="1"/>
</dbReference>
<dbReference type="PANTHER" id="PTHR43685">
    <property type="entry name" value="GLYCOSYLTRANSFERASE"/>
    <property type="match status" value="1"/>
</dbReference>
<dbReference type="CDD" id="cd00761">
    <property type="entry name" value="Glyco_tranf_GTA_type"/>
    <property type="match status" value="1"/>
</dbReference>
<dbReference type="GO" id="GO:0016757">
    <property type="term" value="F:glycosyltransferase activity"/>
    <property type="evidence" value="ECO:0007669"/>
    <property type="project" value="UniProtKB-KW"/>
</dbReference>
<dbReference type="Proteomes" id="UP001336250">
    <property type="component" value="Unassembled WGS sequence"/>
</dbReference>
<organism evidence="2 3">
    <name type="scientific">Aquincola agrisoli</name>
    <dbReference type="NCBI Taxonomy" id="3119538"/>
    <lineage>
        <taxon>Bacteria</taxon>
        <taxon>Pseudomonadati</taxon>
        <taxon>Pseudomonadota</taxon>
        <taxon>Betaproteobacteria</taxon>
        <taxon>Burkholderiales</taxon>
        <taxon>Sphaerotilaceae</taxon>
        <taxon>Aquincola</taxon>
    </lineage>
</organism>
<comment type="caution">
    <text evidence="2">The sequence shown here is derived from an EMBL/GenBank/DDBJ whole genome shotgun (WGS) entry which is preliminary data.</text>
</comment>
<evidence type="ECO:0000259" key="1">
    <source>
        <dbReference type="Pfam" id="PF00535"/>
    </source>
</evidence>
<dbReference type="InterPro" id="IPR001173">
    <property type="entry name" value="Glyco_trans_2-like"/>
</dbReference>
<name>A0AAW9QCB0_9BURK</name>
<dbReference type="InterPro" id="IPR029044">
    <property type="entry name" value="Nucleotide-diphossugar_trans"/>
</dbReference>
<evidence type="ECO:0000313" key="2">
    <source>
        <dbReference type="EMBL" id="MEF7616854.1"/>
    </source>
</evidence>
<dbReference type="AlphaFoldDB" id="A0AAW9QCB0"/>
<protein>
    <submittedName>
        <fullName evidence="2">Glycosyltransferase</fullName>
        <ecNumber evidence="2">2.4.-.-</ecNumber>
    </submittedName>
</protein>
<gene>
    <name evidence="2" type="ORF">V4F39_23270</name>
</gene>
<proteinExistence type="predicted"/>
<evidence type="ECO:0000313" key="3">
    <source>
        <dbReference type="Proteomes" id="UP001336250"/>
    </source>
</evidence>
<dbReference type="Pfam" id="PF00535">
    <property type="entry name" value="Glycos_transf_2"/>
    <property type="match status" value="1"/>
</dbReference>
<dbReference type="EC" id="2.4.-.-" evidence="2"/>
<keyword evidence="2" id="KW-0328">Glycosyltransferase</keyword>
<keyword evidence="2" id="KW-0808">Transferase</keyword>